<proteinExistence type="predicted"/>
<gene>
    <name evidence="1" type="ORF">HMPREF0742_01731</name>
</gene>
<evidence type="ECO:0000313" key="1">
    <source>
        <dbReference type="EMBL" id="ERT65619.1"/>
    </source>
</evidence>
<organism evidence="1 2">
    <name type="scientific">Rothia aeria F0184</name>
    <dbReference type="NCBI Taxonomy" id="888019"/>
    <lineage>
        <taxon>Bacteria</taxon>
        <taxon>Bacillati</taxon>
        <taxon>Actinomycetota</taxon>
        <taxon>Actinomycetes</taxon>
        <taxon>Micrococcales</taxon>
        <taxon>Micrococcaceae</taxon>
        <taxon>Rothia</taxon>
    </lineage>
</organism>
<dbReference type="Proteomes" id="UP000017174">
    <property type="component" value="Unassembled WGS sequence"/>
</dbReference>
<dbReference type="EMBL" id="AXZG01000051">
    <property type="protein sequence ID" value="ERT65619.1"/>
    <property type="molecule type" value="Genomic_DNA"/>
</dbReference>
<name>U7V374_9MICC</name>
<evidence type="ECO:0000313" key="2">
    <source>
        <dbReference type="Proteomes" id="UP000017174"/>
    </source>
</evidence>
<sequence length="42" mass="4834">MNTIRARFFSRCVHVRHASEGTMQKIKYSPPSTHSFVFAAVH</sequence>
<reference evidence="1 2" key="1">
    <citation type="submission" date="2013-08" db="EMBL/GenBank/DDBJ databases">
        <authorList>
            <person name="Weinstock G."/>
            <person name="Sodergren E."/>
            <person name="Wylie T."/>
            <person name="Fulton L."/>
            <person name="Fulton R."/>
            <person name="Fronick C."/>
            <person name="O'Laughlin M."/>
            <person name="Godfrey J."/>
            <person name="Miner T."/>
            <person name="Herter B."/>
            <person name="Appelbaum E."/>
            <person name="Cordes M."/>
            <person name="Lek S."/>
            <person name="Wollam A."/>
            <person name="Pepin K.H."/>
            <person name="Palsikar V.B."/>
            <person name="Mitreva M."/>
            <person name="Wilson R.K."/>
        </authorList>
    </citation>
    <scope>NUCLEOTIDE SEQUENCE [LARGE SCALE GENOMIC DNA]</scope>
    <source>
        <strain evidence="1 2">F0184</strain>
    </source>
</reference>
<accession>U7V374</accession>
<dbReference type="HOGENOM" id="CLU_3257303_0_0_11"/>
<comment type="caution">
    <text evidence="1">The sequence shown here is derived from an EMBL/GenBank/DDBJ whole genome shotgun (WGS) entry which is preliminary data.</text>
</comment>
<protein>
    <submittedName>
        <fullName evidence="1">Uncharacterized protein</fullName>
    </submittedName>
</protein>
<dbReference type="AlphaFoldDB" id="U7V374"/>